<comment type="function">
    <text evidence="5">NDH-1 shuttles electrons from NADH, via FMN and iron-sulfur (Fe-S) centers, to quinones in the respiratory chain. The immediate electron acceptor for the enzyme in this species is believed to be ubiquinone. Couples the redox reaction to proton translocation (for every two electrons transferred, four hydrogen ions are translocated across the cytoplasmic membrane), and thus conserves the redox energy in a proton gradient.</text>
</comment>
<keyword evidence="5" id="KW-1278">Translocase</keyword>
<evidence type="ECO:0000256" key="4">
    <source>
        <dbReference type="ARBA" id="ARBA00023136"/>
    </source>
</evidence>
<keyword evidence="5" id="KW-1003">Cell membrane</keyword>
<keyword evidence="2 5" id="KW-0812">Transmembrane</keyword>
<feature type="transmembrane region" description="Helical" evidence="5">
    <location>
        <begin position="122"/>
        <end position="142"/>
    </location>
</feature>
<dbReference type="EMBL" id="AP024355">
    <property type="protein sequence ID" value="BCR03377.1"/>
    <property type="molecule type" value="Genomic_DNA"/>
</dbReference>
<protein>
    <recommendedName>
        <fullName evidence="5">NADH-quinone oxidoreductase subunit N</fullName>
        <ecNumber evidence="5">7.1.1.-</ecNumber>
    </recommendedName>
    <alternativeName>
        <fullName evidence="5">NADH dehydrogenase I subunit N</fullName>
    </alternativeName>
    <alternativeName>
        <fullName evidence="5">NDH-1 subunit N</fullName>
    </alternativeName>
</protein>
<accession>A0ABN6DT97</accession>
<feature type="transmembrane region" description="Helical" evidence="5">
    <location>
        <begin position="6"/>
        <end position="29"/>
    </location>
</feature>
<feature type="transmembrane region" description="Helical" evidence="5">
    <location>
        <begin position="36"/>
        <end position="57"/>
    </location>
</feature>
<keyword evidence="5" id="KW-0520">NAD</keyword>
<dbReference type="HAMAP" id="MF_00445">
    <property type="entry name" value="NDH1_NuoN_1"/>
    <property type="match status" value="1"/>
</dbReference>
<feature type="transmembrane region" description="Helical" evidence="5">
    <location>
        <begin position="399"/>
        <end position="419"/>
    </location>
</feature>
<sequence length="472" mass="49511">MSFPELLALLPVLILALGATAILMVGAWFPARRPLLYSGVAVALVAALAAGALRPPVAEVAHMFGAGPYARFFTILWSLLAAMTLMISNRYAEDRRFPGGEYTCLVLFAAAGMALLSSATSLVGVLLGLESFTLVLYILIAIDKQSTLGAEAGLKYLVMGIVATGFLGFGIALVYAATGSLHLPEALLQLGDAQAGMRPLGLLGWAMLLVAIGFKVSLVPFHLWTPDVYQGAPAPVTAILSTGSKGAVFAALITLMLGLPAGEDALVPILWLLAAASMLIGSLCALRQDNIKRMLAYSSVAHMGYLLTGLLAGGEAGRSAVVFYLVVYGAANLGAFGILTSFALQGEEPQNYRDLRGLGYHHPIRGAALALFLLSLAGIPPAAGFLAKFGIFHAALRSGFLGLTLLGVLASLVSLYYYLRPTIVMFMAKERSACLHQGHASEHAVLAVCLAATLLLGLYPAPLFDLIRTLVP</sequence>
<comment type="subcellular location">
    <subcellularLocation>
        <location evidence="5">Cell membrane</location>
        <topology evidence="5">Multi-pass membrane protein</topology>
    </subcellularLocation>
    <subcellularLocation>
        <location evidence="1">Endomembrane system</location>
        <topology evidence="1">Multi-pass membrane protein</topology>
    </subcellularLocation>
    <subcellularLocation>
        <location evidence="6">Membrane</location>
        <topology evidence="6">Multi-pass membrane protein</topology>
    </subcellularLocation>
</comment>
<comment type="catalytic activity">
    <reaction evidence="5">
        <text>a quinone + NADH + 5 H(+)(in) = a quinol + NAD(+) + 4 H(+)(out)</text>
        <dbReference type="Rhea" id="RHEA:57888"/>
        <dbReference type="ChEBI" id="CHEBI:15378"/>
        <dbReference type="ChEBI" id="CHEBI:24646"/>
        <dbReference type="ChEBI" id="CHEBI:57540"/>
        <dbReference type="ChEBI" id="CHEBI:57945"/>
        <dbReference type="ChEBI" id="CHEBI:132124"/>
    </reaction>
</comment>
<keyword evidence="9" id="KW-1185">Reference proteome</keyword>
<keyword evidence="4 5" id="KW-0472">Membrane</keyword>
<dbReference type="InterPro" id="IPR010096">
    <property type="entry name" value="NADH-Q_OxRdtase_suN/2"/>
</dbReference>
<keyword evidence="5" id="KW-0813">Transport</keyword>
<keyword evidence="5" id="KW-0874">Quinone</keyword>
<reference evidence="8 9" key="1">
    <citation type="journal article" date="2016" name="C (Basel)">
        <title>Selective Growth of and Electricity Production by Marine Exoelectrogenic Bacteria in Self-Aggregated Hydrogel of Microbially Reduced Graphene Oxide.</title>
        <authorList>
            <person name="Yoshida N."/>
            <person name="Goto Y."/>
            <person name="Miyata Y."/>
        </authorList>
    </citation>
    <scope>NUCLEOTIDE SEQUENCE [LARGE SCALE GENOMIC DNA]</scope>
    <source>
        <strain evidence="8 9">NIT-T3</strain>
    </source>
</reference>
<evidence type="ECO:0000256" key="3">
    <source>
        <dbReference type="ARBA" id="ARBA00022989"/>
    </source>
</evidence>
<evidence type="ECO:0000313" key="9">
    <source>
        <dbReference type="Proteomes" id="UP001319827"/>
    </source>
</evidence>
<evidence type="ECO:0000313" key="8">
    <source>
        <dbReference type="EMBL" id="BCR03377.1"/>
    </source>
</evidence>
<feature type="transmembrane region" description="Helical" evidence="5">
    <location>
        <begin position="265"/>
        <end position="286"/>
    </location>
</feature>
<dbReference type="EC" id="7.1.1.-" evidence="5"/>
<evidence type="ECO:0000256" key="1">
    <source>
        <dbReference type="ARBA" id="ARBA00004127"/>
    </source>
</evidence>
<feature type="transmembrane region" description="Helical" evidence="5">
    <location>
        <begin position="364"/>
        <end position="387"/>
    </location>
</feature>
<keyword evidence="5" id="KW-0830">Ubiquinone</keyword>
<dbReference type="NCBIfam" id="TIGR01770">
    <property type="entry name" value="NDH_I_N"/>
    <property type="match status" value="1"/>
</dbReference>
<dbReference type="InterPro" id="IPR001750">
    <property type="entry name" value="ND/Mrp_TM"/>
</dbReference>
<evidence type="ECO:0000256" key="5">
    <source>
        <dbReference type="HAMAP-Rule" id="MF_00445"/>
    </source>
</evidence>
<feature type="domain" description="NADH:quinone oxidoreductase/Mrp antiporter transmembrane" evidence="7">
    <location>
        <begin position="119"/>
        <end position="413"/>
    </location>
</feature>
<proteinExistence type="inferred from homology"/>
<feature type="transmembrane region" description="Helical" evidence="5">
    <location>
        <begin position="154"/>
        <end position="177"/>
    </location>
</feature>
<feature type="transmembrane region" description="Helical" evidence="5">
    <location>
        <begin position="69"/>
        <end position="87"/>
    </location>
</feature>
<dbReference type="Proteomes" id="UP001319827">
    <property type="component" value="Chromosome"/>
</dbReference>
<evidence type="ECO:0000256" key="2">
    <source>
        <dbReference type="ARBA" id="ARBA00022692"/>
    </source>
</evidence>
<dbReference type="PANTHER" id="PTHR22773">
    <property type="entry name" value="NADH DEHYDROGENASE"/>
    <property type="match status" value="1"/>
</dbReference>
<name>A0ABN6DT97_9BACT</name>
<feature type="transmembrane region" description="Helical" evidence="5">
    <location>
        <begin position="440"/>
        <end position="459"/>
    </location>
</feature>
<organism evidence="8 9">
    <name type="scientific">Desulfuromonas versatilis</name>
    <dbReference type="NCBI Taxonomy" id="2802975"/>
    <lineage>
        <taxon>Bacteria</taxon>
        <taxon>Pseudomonadati</taxon>
        <taxon>Thermodesulfobacteriota</taxon>
        <taxon>Desulfuromonadia</taxon>
        <taxon>Desulfuromonadales</taxon>
        <taxon>Desulfuromonadaceae</taxon>
        <taxon>Desulfuromonas</taxon>
    </lineage>
</organism>
<feature type="transmembrane region" description="Helical" evidence="5">
    <location>
        <begin position="295"/>
        <end position="314"/>
    </location>
</feature>
<feature type="transmembrane region" description="Helical" evidence="5">
    <location>
        <begin position="236"/>
        <end position="259"/>
    </location>
</feature>
<dbReference type="Pfam" id="PF00361">
    <property type="entry name" value="Proton_antipo_M"/>
    <property type="match status" value="1"/>
</dbReference>
<dbReference type="RefSeq" id="WP_221250853.1">
    <property type="nucleotide sequence ID" value="NZ_AP024355.1"/>
</dbReference>
<feature type="transmembrane region" description="Helical" evidence="5">
    <location>
        <begin position="320"/>
        <end position="344"/>
    </location>
</feature>
<keyword evidence="3 5" id="KW-1133">Transmembrane helix</keyword>
<feature type="transmembrane region" description="Helical" evidence="5">
    <location>
        <begin position="202"/>
        <end position="224"/>
    </location>
</feature>
<comment type="similarity">
    <text evidence="5">Belongs to the complex I subunit 2 family.</text>
</comment>
<evidence type="ECO:0000259" key="7">
    <source>
        <dbReference type="Pfam" id="PF00361"/>
    </source>
</evidence>
<comment type="subunit">
    <text evidence="5">NDH-1 is composed of 14 different subunits. Subunits NuoA, H, J, K, L, M, N constitute the membrane sector of the complex.</text>
</comment>
<feature type="transmembrane region" description="Helical" evidence="5">
    <location>
        <begin position="99"/>
        <end position="116"/>
    </location>
</feature>
<reference evidence="8 9" key="2">
    <citation type="journal article" date="2021" name="Int. J. Syst. Evol. Microbiol.">
        <title>Isolation and Polyphasic Characterization of Desulfuromonas versatilis sp. Nov., an Electrogenic Bacteria Capable of Versatile Metabolism Isolated from a Graphene Oxide-Reducing Enrichment Culture.</title>
        <authorList>
            <person name="Xie L."/>
            <person name="Yoshida N."/>
            <person name="Ishii S."/>
            <person name="Meng L."/>
        </authorList>
    </citation>
    <scope>NUCLEOTIDE SEQUENCE [LARGE SCALE GENOMIC DNA]</scope>
    <source>
        <strain evidence="8 9">NIT-T3</strain>
    </source>
</reference>
<gene>
    <name evidence="8" type="primary">nuoN-2</name>
    <name evidence="5" type="synonym">nuoN</name>
    <name evidence="8" type="ORF">DESUT3_04460</name>
</gene>
<evidence type="ECO:0000256" key="6">
    <source>
        <dbReference type="RuleBase" id="RU000320"/>
    </source>
</evidence>